<dbReference type="HOGENOM" id="CLU_3137075_0_0_9"/>
<name>G9ZSX0_9LACO</name>
<dbReference type="Proteomes" id="UP000004625">
    <property type="component" value="Unassembled WGS sequence"/>
</dbReference>
<dbReference type="STRING" id="797515.HMPREF9103_02887"/>
<comment type="caution">
    <text evidence="1">The sequence shown here is derived from an EMBL/GenBank/DDBJ whole genome shotgun (WGS) entry which is preliminary data.</text>
</comment>
<dbReference type="AlphaFoldDB" id="G9ZSX0"/>
<evidence type="ECO:0000313" key="1">
    <source>
        <dbReference type="EMBL" id="EHL95687.1"/>
    </source>
</evidence>
<gene>
    <name evidence="1" type="ORF">HMPREF9103_02887</name>
</gene>
<organism evidence="1 2">
    <name type="scientific">Lentilactobacillus parafarraginis F0439</name>
    <dbReference type="NCBI Taxonomy" id="797515"/>
    <lineage>
        <taxon>Bacteria</taxon>
        <taxon>Bacillati</taxon>
        <taxon>Bacillota</taxon>
        <taxon>Bacilli</taxon>
        <taxon>Lactobacillales</taxon>
        <taxon>Lactobacillaceae</taxon>
        <taxon>Lentilactobacillus</taxon>
    </lineage>
</organism>
<accession>G9ZSX0</accession>
<protein>
    <submittedName>
        <fullName evidence="1">Uncharacterized protein</fullName>
    </submittedName>
</protein>
<keyword evidence="2" id="KW-1185">Reference proteome</keyword>
<proteinExistence type="predicted"/>
<evidence type="ECO:0000313" key="2">
    <source>
        <dbReference type="Proteomes" id="UP000004625"/>
    </source>
</evidence>
<reference evidence="1 2" key="1">
    <citation type="submission" date="2011-09" db="EMBL/GenBank/DDBJ databases">
        <authorList>
            <person name="Weinstock G."/>
            <person name="Sodergren E."/>
            <person name="Clifton S."/>
            <person name="Fulton L."/>
            <person name="Fulton B."/>
            <person name="Courtney L."/>
            <person name="Fronick C."/>
            <person name="Harrison M."/>
            <person name="Strong C."/>
            <person name="Farmer C."/>
            <person name="Delahaunty K."/>
            <person name="Markovic C."/>
            <person name="Hall O."/>
            <person name="Minx P."/>
            <person name="Tomlinson C."/>
            <person name="Mitreva M."/>
            <person name="Hou S."/>
            <person name="Chen J."/>
            <person name="Wollam A."/>
            <person name="Pepin K.H."/>
            <person name="Johnson M."/>
            <person name="Bhonagiri V."/>
            <person name="Zhang X."/>
            <person name="Suruliraj S."/>
            <person name="Warren W."/>
            <person name="Chinwalla A."/>
            <person name="Mardis E.R."/>
            <person name="Wilson R.K."/>
        </authorList>
    </citation>
    <scope>NUCLEOTIDE SEQUENCE [LARGE SCALE GENOMIC DNA]</scope>
    <source>
        <strain evidence="1 2">F0439</strain>
    </source>
</reference>
<dbReference type="EMBL" id="AGEY01000197">
    <property type="protein sequence ID" value="EHL95687.1"/>
    <property type="molecule type" value="Genomic_DNA"/>
</dbReference>
<sequence>MHNIGLEIRQLFQRSQWLIGHFSVLANTPHSMLYFMAVPNHGEFVTIGA</sequence>